<gene>
    <name evidence="1" type="ORF">NYR99_13285</name>
</gene>
<accession>A0ABZ0D3K4</accession>
<organism evidence="1 2">
    <name type="scientific">Xanthomonas dyei</name>
    <dbReference type="NCBI Taxonomy" id="743699"/>
    <lineage>
        <taxon>Bacteria</taxon>
        <taxon>Pseudomonadati</taxon>
        <taxon>Pseudomonadota</taxon>
        <taxon>Gammaproteobacteria</taxon>
        <taxon>Lysobacterales</taxon>
        <taxon>Lysobacteraceae</taxon>
        <taxon>Xanthomonas</taxon>
    </lineage>
</organism>
<dbReference type="RefSeq" id="WP_316686294.1">
    <property type="nucleotide sequence ID" value="NZ_CP103837.1"/>
</dbReference>
<dbReference type="Proteomes" id="UP001304534">
    <property type="component" value="Chromosome"/>
</dbReference>
<name>A0ABZ0D3K4_9XANT</name>
<keyword evidence="2" id="KW-1185">Reference proteome</keyword>
<dbReference type="GeneID" id="95584865"/>
<reference evidence="1 2" key="1">
    <citation type="submission" date="2022-08" db="EMBL/GenBank/DDBJ databases">
        <title>Whole genome sequencing-based tracing of a 2022 introduction and outbreak of Xanthomonas hortorum pv. pelargonii.</title>
        <authorList>
            <person name="Iruegas-Bocardo F."/>
            <person name="Weisberg A.K."/>
            <person name="Riutta E.R."/>
            <person name="Kilday K."/>
            <person name="Bonkowski J.C."/>
            <person name="Creswell T."/>
            <person name="Daughtrey M.L."/>
            <person name="Rane K."/>
            <person name="Grunwald N.J."/>
            <person name="Chang J.H."/>
            <person name="Putnam M.L."/>
        </authorList>
    </citation>
    <scope>NUCLEOTIDE SEQUENCE [LARGE SCALE GENOMIC DNA]</scope>
    <source>
        <strain evidence="1 2">22-325</strain>
    </source>
</reference>
<proteinExistence type="predicted"/>
<evidence type="ECO:0000313" key="2">
    <source>
        <dbReference type="Proteomes" id="UP001304534"/>
    </source>
</evidence>
<evidence type="ECO:0000313" key="1">
    <source>
        <dbReference type="EMBL" id="WOB24773.1"/>
    </source>
</evidence>
<dbReference type="EMBL" id="CP103840">
    <property type="protein sequence ID" value="WOB24773.1"/>
    <property type="molecule type" value="Genomic_DNA"/>
</dbReference>
<protein>
    <submittedName>
        <fullName evidence="1">Uncharacterized protein</fullName>
    </submittedName>
</protein>
<sequence>MEDSEAAHRKVRELMQVCALQALMASHPDPHALRAAWAVEMAHLWPGAMKAFQGANPMADYLRQQQETWESLIPAPPAA</sequence>